<sequence length="312" mass="33728">MLLECKSVVVPRDVAGMVNQLKTYAKAAEKRGIEVGGLMLAAPFVSPTTRAQAEQHHLVGWFDLTGNLRLQVERPALFLDRTGSDRNGFRDPADRLLKSLRGPAAAKVVLELFDTSEPVGVRDLAGRAQVGAATSARVLELLDREAVLTRGEDGAVTAVRKRALVDRWVQDYKVMASNEVITTVDPRGLSHALATLPSVDSRVVLTGSAAARAYLPDGLTAVSPLVSLSLYAEDPVGLMDRLGLRSVERGMNVLVMRPYDEVVYARSRRIEGLDYAAPAQVVADLLTGPGRSAEEAQQLMTVLETSEAGWKE</sequence>
<dbReference type="Pfam" id="PF09952">
    <property type="entry name" value="AbiEi_2"/>
    <property type="match status" value="1"/>
</dbReference>
<evidence type="ECO:0000313" key="2">
    <source>
        <dbReference type="Proteomes" id="UP000199682"/>
    </source>
</evidence>
<gene>
    <name evidence="1" type="ORF">SAMN04488074_108141</name>
</gene>
<proteinExistence type="predicted"/>
<dbReference type="EMBL" id="FNET01000008">
    <property type="protein sequence ID" value="SDK97534.1"/>
    <property type="molecule type" value="Genomic_DNA"/>
</dbReference>
<protein>
    <submittedName>
        <fullName evidence="1">Transcriptional regulator, AbiEi antitoxin, Type IV TA system</fullName>
    </submittedName>
</protein>
<dbReference type="AlphaFoldDB" id="A0A1G9G9Y6"/>
<dbReference type="Proteomes" id="UP000199682">
    <property type="component" value="Unassembled WGS sequence"/>
</dbReference>
<evidence type="ECO:0000313" key="1">
    <source>
        <dbReference type="EMBL" id="SDK97534.1"/>
    </source>
</evidence>
<accession>A0A1G9G9Y6</accession>
<dbReference type="InterPro" id="IPR019238">
    <property type="entry name" value="AbiEi_2"/>
</dbReference>
<name>A0A1G9G9Y6_9PSEU</name>
<reference evidence="2" key="1">
    <citation type="submission" date="2016-10" db="EMBL/GenBank/DDBJ databases">
        <authorList>
            <person name="Varghese N."/>
            <person name="Submissions S."/>
        </authorList>
    </citation>
    <scope>NUCLEOTIDE SEQUENCE [LARGE SCALE GENOMIC DNA]</scope>
    <source>
        <strain evidence="2">DSM 44796</strain>
    </source>
</reference>
<organism evidence="1 2">
    <name type="scientific">Lentzea albidocapillata subsp. violacea</name>
    <dbReference type="NCBI Taxonomy" id="128104"/>
    <lineage>
        <taxon>Bacteria</taxon>
        <taxon>Bacillati</taxon>
        <taxon>Actinomycetota</taxon>
        <taxon>Actinomycetes</taxon>
        <taxon>Pseudonocardiales</taxon>
        <taxon>Pseudonocardiaceae</taxon>
        <taxon>Lentzea</taxon>
    </lineage>
</organism>